<feature type="transmembrane region" description="Helical" evidence="7">
    <location>
        <begin position="181"/>
        <end position="203"/>
    </location>
</feature>
<sequence>MAPDPERSHAGTVAGISFAAFAVPNFRKFAIGQAVSLIGTWTETVALALLVLHLTNSGFLLGLVTAARYVPVLLLTPYAGLIVDRSSKRRVLLVTQTGLAGLSVVMGTLAFAGRANLPAVFTIAVAFGCLSALDNPARQAFIPEIVGRDLIRNAVTINSTFVNVGRALGPLLAAVLVATAGIGWCFYINAASFGAVIIALTLLDRAQLAPTVPVPRTRGQFTAGVRYALTVPTIIGPVLMMAFIGTFTYEFEVSLLLLARTLDGASPLAYSWLIGAFGAGSVAGGLYCMRRPQTGVARLIRACVLYAAGLAAVAVAPVLWLAVGLMFVVGLASITFLTTGNSTIQLAARPEMRGRVTALWSTAFLGTTPIGASIIGAVGGVSPRLAVGLGAAACVAALGVGVTVSRSSTRATPGTTPPE</sequence>
<proteinExistence type="predicted"/>
<keyword evidence="6 7" id="KW-0472">Membrane</keyword>
<feature type="transmembrane region" description="Helical" evidence="7">
    <location>
        <begin position="299"/>
        <end position="319"/>
    </location>
</feature>
<protein>
    <submittedName>
        <fullName evidence="8">Putative MFS family arabinose efflux permease</fullName>
    </submittedName>
</protein>
<evidence type="ECO:0000256" key="6">
    <source>
        <dbReference type="ARBA" id="ARBA00023136"/>
    </source>
</evidence>
<keyword evidence="3" id="KW-1003">Cell membrane</keyword>
<dbReference type="Pfam" id="PF05977">
    <property type="entry name" value="MFS_3"/>
    <property type="match status" value="1"/>
</dbReference>
<feature type="transmembrane region" description="Helical" evidence="7">
    <location>
        <begin position="269"/>
        <end position="287"/>
    </location>
</feature>
<keyword evidence="9" id="KW-1185">Reference proteome</keyword>
<dbReference type="RefSeq" id="WP_170159988.1">
    <property type="nucleotide sequence ID" value="NZ_RBKS01000001.1"/>
</dbReference>
<dbReference type="Proteomes" id="UP000280008">
    <property type="component" value="Unassembled WGS sequence"/>
</dbReference>
<feature type="transmembrane region" description="Helical" evidence="7">
    <location>
        <begin position="325"/>
        <end position="344"/>
    </location>
</feature>
<keyword evidence="2" id="KW-0813">Transport</keyword>
<dbReference type="InterPro" id="IPR010290">
    <property type="entry name" value="TM_effector"/>
</dbReference>
<comment type="caution">
    <text evidence="8">The sequence shown here is derived from an EMBL/GenBank/DDBJ whole genome shotgun (WGS) entry which is preliminary data.</text>
</comment>
<accession>A0A495IKT1</accession>
<keyword evidence="4 7" id="KW-0812">Transmembrane</keyword>
<feature type="transmembrane region" description="Helical" evidence="7">
    <location>
        <begin position="385"/>
        <end position="404"/>
    </location>
</feature>
<dbReference type="Gene3D" id="1.20.1250.20">
    <property type="entry name" value="MFS general substrate transporter like domains"/>
    <property type="match status" value="1"/>
</dbReference>
<dbReference type="GO" id="GO:0005886">
    <property type="term" value="C:plasma membrane"/>
    <property type="evidence" value="ECO:0007669"/>
    <property type="project" value="UniProtKB-SubCell"/>
</dbReference>
<reference evidence="8 9" key="1">
    <citation type="submission" date="2018-10" db="EMBL/GenBank/DDBJ databases">
        <title>Sequencing the genomes of 1000 actinobacteria strains.</title>
        <authorList>
            <person name="Klenk H.-P."/>
        </authorList>
    </citation>
    <scope>NUCLEOTIDE SEQUENCE [LARGE SCALE GENOMIC DNA]</scope>
    <source>
        <strain evidence="8 9">DSM 17894</strain>
    </source>
</reference>
<keyword evidence="5 7" id="KW-1133">Transmembrane helix</keyword>
<dbReference type="SUPFAM" id="SSF103473">
    <property type="entry name" value="MFS general substrate transporter"/>
    <property type="match status" value="1"/>
</dbReference>
<evidence type="ECO:0000256" key="4">
    <source>
        <dbReference type="ARBA" id="ARBA00022692"/>
    </source>
</evidence>
<evidence type="ECO:0000313" key="9">
    <source>
        <dbReference type="Proteomes" id="UP000280008"/>
    </source>
</evidence>
<dbReference type="AlphaFoldDB" id="A0A495IKT1"/>
<feature type="transmembrane region" description="Helical" evidence="7">
    <location>
        <begin position="154"/>
        <end position="175"/>
    </location>
</feature>
<feature type="transmembrane region" description="Helical" evidence="7">
    <location>
        <begin position="34"/>
        <end position="53"/>
    </location>
</feature>
<dbReference type="PANTHER" id="PTHR23513">
    <property type="entry name" value="INTEGRAL MEMBRANE EFFLUX PROTEIN-RELATED"/>
    <property type="match status" value="1"/>
</dbReference>
<evidence type="ECO:0000256" key="5">
    <source>
        <dbReference type="ARBA" id="ARBA00022989"/>
    </source>
</evidence>
<evidence type="ECO:0000256" key="7">
    <source>
        <dbReference type="SAM" id="Phobius"/>
    </source>
</evidence>
<feature type="transmembrane region" description="Helical" evidence="7">
    <location>
        <begin position="59"/>
        <end position="79"/>
    </location>
</feature>
<dbReference type="InterPro" id="IPR036259">
    <property type="entry name" value="MFS_trans_sf"/>
</dbReference>
<evidence type="ECO:0000256" key="2">
    <source>
        <dbReference type="ARBA" id="ARBA00022448"/>
    </source>
</evidence>
<name>A0A495IKT1_9MICO</name>
<evidence type="ECO:0000256" key="3">
    <source>
        <dbReference type="ARBA" id="ARBA00022475"/>
    </source>
</evidence>
<dbReference type="EMBL" id="RBKS01000001">
    <property type="protein sequence ID" value="RKR76340.1"/>
    <property type="molecule type" value="Genomic_DNA"/>
</dbReference>
<evidence type="ECO:0000256" key="1">
    <source>
        <dbReference type="ARBA" id="ARBA00004651"/>
    </source>
</evidence>
<feature type="transmembrane region" description="Helical" evidence="7">
    <location>
        <begin position="356"/>
        <end position="379"/>
    </location>
</feature>
<dbReference type="CDD" id="cd06173">
    <property type="entry name" value="MFS_MefA_like"/>
    <property type="match status" value="1"/>
</dbReference>
<evidence type="ECO:0000313" key="8">
    <source>
        <dbReference type="EMBL" id="RKR76340.1"/>
    </source>
</evidence>
<feature type="transmembrane region" description="Helical" evidence="7">
    <location>
        <begin position="91"/>
        <end position="111"/>
    </location>
</feature>
<feature type="transmembrane region" description="Helical" evidence="7">
    <location>
        <begin position="117"/>
        <end position="133"/>
    </location>
</feature>
<feature type="transmembrane region" description="Helical" evidence="7">
    <location>
        <begin position="224"/>
        <end position="249"/>
    </location>
</feature>
<organism evidence="8 9">
    <name type="scientific">Frondihabitans australicus</name>
    <dbReference type="NCBI Taxonomy" id="386892"/>
    <lineage>
        <taxon>Bacteria</taxon>
        <taxon>Bacillati</taxon>
        <taxon>Actinomycetota</taxon>
        <taxon>Actinomycetes</taxon>
        <taxon>Micrococcales</taxon>
        <taxon>Microbacteriaceae</taxon>
        <taxon>Frondihabitans</taxon>
    </lineage>
</organism>
<dbReference type="PANTHER" id="PTHR23513:SF11">
    <property type="entry name" value="STAPHYLOFERRIN A TRANSPORTER"/>
    <property type="match status" value="1"/>
</dbReference>
<gene>
    <name evidence="8" type="ORF">C8E83_3509</name>
</gene>
<comment type="subcellular location">
    <subcellularLocation>
        <location evidence="1">Cell membrane</location>
        <topology evidence="1">Multi-pass membrane protein</topology>
    </subcellularLocation>
</comment>